<evidence type="ECO:0000313" key="5">
    <source>
        <dbReference type="EMBL" id="GBC04581.1"/>
    </source>
</evidence>
<reference evidence="5 6" key="1">
    <citation type="submission" date="2017-11" db="EMBL/GenBank/DDBJ databases">
        <title>The genome of Rhizophagus clarus HR1 reveals common genetic basis of auxotrophy among arbuscular mycorrhizal fungi.</title>
        <authorList>
            <person name="Kobayashi Y."/>
        </authorList>
    </citation>
    <scope>NUCLEOTIDE SEQUENCE [LARGE SCALE GENOMIC DNA]</scope>
    <source>
        <strain evidence="5 6">HR1</strain>
    </source>
</reference>
<organism evidence="5 6">
    <name type="scientific">Rhizophagus clarus</name>
    <dbReference type="NCBI Taxonomy" id="94130"/>
    <lineage>
        <taxon>Eukaryota</taxon>
        <taxon>Fungi</taxon>
        <taxon>Fungi incertae sedis</taxon>
        <taxon>Mucoromycota</taxon>
        <taxon>Glomeromycotina</taxon>
        <taxon>Glomeromycetes</taxon>
        <taxon>Glomerales</taxon>
        <taxon>Glomeraceae</taxon>
        <taxon>Rhizophagus</taxon>
    </lineage>
</organism>
<evidence type="ECO:0000313" key="6">
    <source>
        <dbReference type="Proteomes" id="UP000247702"/>
    </source>
</evidence>
<sequence>MSTLTLNCFVAEPALGDQGHFKINIDTNKNGYDLKKLIWENVNIFDVDKCVWKMKIYFDEKENLQPENVEGIEIKDESSVGDIFNKRVEDNTHILVQVLHECEICNKYLSYPREEYAEPLGEREIQTVGDFNLLGKLMIAREAFLNKFIEEGKELIAFVGPGIVDNKPSIIVIFLDETVQIPLPATFKGYPVLFRYGEVVPASNPRTYHEILKPGISIGNSEVENARILGACFQTRDNRKKFIPTVGHAVGEVCSLVVQPGKYENDPNTSSCAKVTCKFSGINSGSDILDYAFCEIDDCNRVPGVNSNSPLGSETIIRTCNLQGFYKR</sequence>
<gene>
    <name evidence="5" type="ORF">RclHR1_05750013</name>
</gene>
<evidence type="ECO:0000256" key="3">
    <source>
        <dbReference type="ARBA" id="ARBA00022525"/>
    </source>
</evidence>
<dbReference type="GO" id="GO:0043657">
    <property type="term" value="C:host cell"/>
    <property type="evidence" value="ECO:0007669"/>
    <property type="project" value="UniProtKB-SubCell"/>
</dbReference>
<dbReference type="AlphaFoldDB" id="A0A2Z6RQL8"/>
<keyword evidence="6" id="KW-1185">Reference proteome</keyword>
<evidence type="ECO:0000256" key="1">
    <source>
        <dbReference type="ARBA" id="ARBA00004340"/>
    </source>
</evidence>
<protein>
    <recommendedName>
        <fullName evidence="4">Crinkler effector protein N-terminal domain-containing protein</fullName>
    </recommendedName>
</protein>
<dbReference type="GO" id="GO:0005576">
    <property type="term" value="C:extracellular region"/>
    <property type="evidence" value="ECO:0007669"/>
    <property type="project" value="UniProtKB-SubCell"/>
</dbReference>
<evidence type="ECO:0000259" key="4">
    <source>
        <dbReference type="Pfam" id="PF20147"/>
    </source>
</evidence>
<dbReference type="Proteomes" id="UP000247702">
    <property type="component" value="Unassembled WGS sequence"/>
</dbReference>
<evidence type="ECO:0000256" key="2">
    <source>
        <dbReference type="ARBA" id="ARBA00004613"/>
    </source>
</evidence>
<dbReference type="Pfam" id="PF20147">
    <property type="entry name" value="Crinkler"/>
    <property type="match status" value="1"/>
</dbReference>
<dbReference type="InterPro" id="IPR045379">
    <property type="entry name" value="Crinkler_N"/>
</dbReference>
<keyword evidence="3" id="KW-0964">Secreted</keyword>
<comment type="caution">
    <text evidence="5">The sequence shown here is derived from an EMBL/GenBank/DDBJ whole genome shotgun (WGS) entry which is preliminary data.</text>
</comment>
<accession>A0A2Z6RQL8</accession>
<name>A0A2Z6RQL8_9GLOM</name>
<feature type="domain" description="Crinkler effector protein N-terminal" evidence="4">
    <location>
        <begin position="4"/>
        <end position="97"/>
    </location>
</feature>
<comment type="subcellular location">
    <subcellularLocation>
        <location evidence="1">Host cell</location>
    </subcellularLocation>
    <subcellularLocation>
        <location evidence="2">Secreted</location>
    </subcellularLocation>
</comment>
<proteinExistence type="predicted"/>
<dbReference type="EMBL" id="BEXD01003954">
    <property type="protein sequence ID" value="GBC04581.1"/>
    <property type="molecule type" value="Genomic_DNA"/>
</dbReference>